<accession>A0AAD5GBK5</accession>
<organism evidence="2 3">
    <name type="scientific">Ambrosia artemisiifolia</name>
    <name type="common">Common ragweed</name>
    <dbReference type="NCBI Taxonomy" id="4212"/>
    <lineage>
        <taxon>Eukaryota</taxon>
        <taxon>Viridiplantae</taxon>
        <taxon>Streptophyta</taxon>
        <taxon>Embryophyta</taxon>
        <taxon>Tracheophyta</taxon>
        <taxon>Spermatophyta</taxon>
        <taxon>Magnoliopsida</taxon>
        <taxon>eudicotyledons</taxon>
        <taxon>Gunneridae</taxon>
        <taxon>Pentapetalae</taxon>
        <taxon>asterids</taxon>
        <taxon>campanulids</taxon>
        <taxon>Asterales</taxon>
        <taxon>Asteraceae</taxon>
        <taxon>Asteroideae</taxon>
        <taxon>Heliantheae alliance</taxon>
        <taxon>Heliantheae</taxon>
        <taxon>Ambrosia</taxon>
    </lineage>
</organism>
<dbReference type="Proteomes" id="UP001206925">
    <property type="component" value="Unassembled WGS sequence"/>
</dbReference>
<dbReference type="AlphaFoldDB" id="A0AAD5GBK5"/>
<evidence type="ECO:0000313" key="2">
    <source>
        <dbReference type="EMBL" id="KAI7736032.1"/>
    </source>
</evidence>
<dbReference type="EMBL" id="JAMZMK010009392">
    <property type="protein sequence ID" value="KAI7736032.1"/>
    <property type="molecule type" value="Genomic_DNA"/>
</dbReference>
<comment type="caution">
    <text evidence="2">The sequence shown here is derived from an EMBL/GenBank/DDBJ whole genome shotgun (WGS) entry which is preliminary data.</text>
</comment>
<reference evidence="2" key="1">
    <citation type="submission" date="2022-06" db="EMBL/GenBank/DDBJ databases">
        <title>Uncovering the hologenomic basis of an extraordinary plant invasion.</title>
        <authorList>
            <person name="Bieker V.C."/>
            <person name="Martin M.D."/>
            <person name="Gilbert T."/>
            <person name="Hodgins K."/>
            <person name="Battlay P."/>
            <person name="Petersen B."/>
            <person name="Wilson J."/>
        </authorList>
    </citation>
    <scope>NUCLEOTIDE SEQUENCE</scope>
    <source>
        <strain evidence="2">AA19_3_7</strain>
        <tissue evidence="2">Leaf</tissue>
    </source>
</reference>
<keyword evidence="3" id="KW-1185">Reference proteome</keyword>
<protein>
    <submittedName>
        <fullName evidence="2">Uncharacterized protein</fullName>
    </submittedName>
</protein>
<feature type="region of interest" description="Disordered" evidence="1">
    <location>
        <begin position="1"/>
        <end position="24"/>
    </location>
</feature>
<evidence type="ECO:0000313" key="3">
    <source>
        <dbReference type="Proteomes" id="UP001206925"/>
    </source>
</evidence>
<evidence type="ECO:0000256" key="1">
    <source>
        <dbReference type="SAM" id="MobiDB-lite"/>
    </source>
</evidence>
<proteinExistence type="predicted"/>
<gene>
    <name evidence="2" type="ORF">M8C21_008661</name>
</gene>
<name>A0AAD5GBK5_AMBAR</name>
<sequence>MMSFLRVLKGGHASGSPSTSQRHQRHRFPVFQFTHLYLIRR</sequence>